<dbReference type="Pfam" id="PF00903">
    <property type="entry name" value="Glyoxalase"/>
    <property type="match status" value="2"/>
</dbReference>
<protein>
    <submittedName>
        <fullName evidence="2">Glyoxalase</fullName>
    </submittedName>
</protein>
<dbReference type="Gene3D" id="3.10.180.10">
    <property type="entry name" value="2,3-Dihydroxybiphenyl 1,2-Dioxygenase, domain 1"/>
    <property type="match status" value="2"/>
</dbReference>
<organism evidence="2 3">
    <name type="scientific">Zhihengliuella salsuginis</name>
    <dbReference type="NCBI Taxonomy" id="578222"/>
    <lineage>
        <taxon>Bacteria</taxon>
        <taxon>Bacillati</taxon>
        <taxon>Actinomycetota</taxon>
        <taxon>Actinomycetes</taxon>
        <taxon>Micrococcales</taxon>
        <taxon>Micrococcaceae</taxon>
        <taxon>Zhihengliuella</taxon>
    </lineage>
</organism>
<dbReference type="RefSeq" id="WP_189348093.1">
    <property type="nucleotide sequence ID" value="NZ_BMXK01000001.1"/>
</dbReference>
<dbReference type="EMBL" id="BMXK01000001">
    <property type="protein sequence ID" value="GHC98849.1"/>
    <property type="molecule type" value="Genomic_DNA"/>
</dbReference>
<feature type="domain" description="VOC" evidence="1">
    <location>
        <begin position="20"/>
        <end position="137"/>
    </location>
</feature>
<dbReference type="InterPro" id="IPR004360">
    <property type="entry name" value="Glyas_Fos-R_dOase_dom"/>
</dbReference>
<dbReference type="PROSITE" id="PS51819">
    <property type="entry name" value="VOC"/>
    <property type="match status" value="2"/>
</dbReference>
<sequence length="296" mass="31523">MTSPLNTLDDTRDRLDARSDVGAVTLKVADLDGMIHYYTDAVGLGVIAQQGSSAVLGRGGRPAVILEHAPALRHAPEGAAGLFHTAIVFETRADLAAAVHKVATAYPGRFVGSSDHLVSEAFYFDDPEGNGVELYFDRPRETWAWDGDRVRMDTVFLDPNAYLRENLTASALAAPAGEHDAGVGHVHLKVGDVATARAFYTGVVGFDLTATIGTTAAFFSVGGYHHHIAANTWSSRGATGREPSLGLGEIDLVLPDRDAVGALRERLASHGVAQHDDGRTVTFEDPWRNALRVTAG</sequence>
<accession>A0ABQ3GBY2</accession>
<feature type="domain" description="VOC" evidence="1">
    <location>
        <begin position="182"/>
        <end position="296"/>
    </location>
</feature>
<proteinExistence type="predicted"/>
<dbReference type="InterPro" id="IPR037523">
    <property type="entry name" value="VOC_core"/>
</dbReference>
<reference evidence="3" key="1">
    <citation type="journal article" date="2019" name="Int. J. Syst. Evol. Microbiol.">
        <title>The Global Catalogue of Microorganisms (GCM) 10K type strain sequencing project: providing services to taxonomists for standard genome sequencing and annotation.</title>
        <authorList>
            <consortium name="The Broad Institute Genomics Platform"/>
            <consortium name="The Broad Institute Genome Sequencing Center for Infectious Disease"/>
            <person name="Wu L."/>
            <person name="Ma J."/>
        </authorList>
    </citation>
    <scope>NUCLEOTIDE SEQUENCE [LARGE SCALE GENOMIC DNA]</scope>
    <source>
        <strain evidence="3">KCTC 19466</strain>
    </source>
</reference>
<dbReference type="InterPro" id="IPR029068">
    <property type="entry name" value="Glyas_Bleomycin-R_OHBP_Dase"/>
</dbReference>
<evidence type="ECO:0000313" key="3">
    <source>
        <dbReference type="Proteomes" id="UP000642819"/>
    </source>
</evidence>
<evidence type="ECO:0000259" key="1">
    <source>
        <dbReference type="PROSITE" id="PS51819"/>
    </source>
</evidence>
<dbReference type="PANTHER" id="PTHR43279:SF1">
    <property type="entry name" value="CATECHOL-2,3-DIOXYGENASE"/>
    <property type="match status" value="1"/>
</dbReference>
<gene>
    <name evidence="2" type="ORF">GCM10008096_00330</name>
</gene>
<dbReference type="Proteomes" id="UP000642819">
    <property type="component" value="Unassembled WGS sequence"/>
</dbReference>
<comment type="caution">
    <text evidence="2">The sequence shown here is derived from an EMBL/GenBank/DDBJ whole genome shotgun (WGS) entry which is preliminary data.</text>
</comment>
<dbReference type="PANTHER" id="PTHR43279">
    <property type="entry name" value="CATECHOL-2,3-DIOXYGENASE"/>
    <property type="match status" value="1"/>
</dbReference>
<name>A0ABQ3GBY2_9MICC</name>
<dbReference type="SUPFAM" id="SSF54593">
    <property type="entry name" value="Glyoxalase/Bleomycin resistance protein/Dihydroxybiphenyl dioxygenase"/>
    <property type="match status" value="2"/>
</dbReference>
<keyword evidence="3" id="KW-1185">Reference proteome</keyword>
<evidence type="ECO:0000313" key="2">
    <source>
        <dbReference type="EMBL" id="GHC98849.1"/>
    </source>
</evidence>